<evidence type="ECO:0000256" key="4">
    <source>
        <dbReference type="ARBA" id="ARBA00023015"/>
    </source>
</evidence>
<keyword evidence="9" id="KW-1185">Reference proteome</keyword>
<organism evidence="8 9">
    <name type="scientific">Artemisia annua</name>
    <name type="common">Sweet wormwood</name>
    <dbReference type="NCBI Taxonomy" id="35608"/>
    <lineage>
        <taxon>Eukaryota</taxon>
        <taxon>Viridiplantae</taxon>
        <taxon>Streptophyta</taxon>
        <taxon>Embryophyta</taxon>
        <taxon>Tracheophyta</taxon>
        <taxon>Spermatophyta</taxon>
        <taxon>Magnoliopsida</taxon>
        <taxon>eudicotyledons</taxon>
        <taxon>Gunneridae</taxon>
        <taxon>Pentapetalae</taxon>
        <taxon>asterids</taxon>
        <taxon>campanulids</taxon>
        <taxon>Asterales</taxon>
        <taxon>Asteraceae</taxon>
        <taxon>Asteroideae</taxon>
        <taxon>Anthemideae</taxon>
        <taxon>Artemisiinae</taxon>
        <taxon>Artemisia</taxon>
    </lineage>
</organism>
<keyword evidence="4" id="KW-0805">Transcription regulation</keyword>
<dbReference type="Pfam" id="PF25565">
    <property type="entry name" value="Ubiquitin_At1g33420"/>
    <property type="match status" value="1"/>
</dbReference>
<keyword evidence="5" id="KW-0804">Transcription</keyword>
<dbReference type="STRING" id="35608.A0A2U1KM37"/>
<dbReference type="CDD" id="cd15556">
    <property type="entry name" value="PHD_MMD1_like"/>
    <property type="match status" value="1"/>
</dbReference>
<comment type="caution">
    <text evidence="8">The sequence shown here is derived from an EMBL/GenBank/DDBJ whole genome shotgun (WGS) entry which is preliminary data.</text>
</comment>
<dbReference type="InterPro" id="IPR059080">
    <property type="entry name" value="WHD_PTC1"/>
</dbReference>
<evidence type="ECO:0000256" key="5">
    <source>
        <dbReference type="ARBA" id="ARBA00023163"/>
    </source>
</evidence>
<dbReference type="InterPro" id="IPR019787">
    <property type="entry name" value="Znf_PHD-finger"/>
</dbReference>
<dbReference type="SMART" id="SM00249">
    <property type="entry name" value="PHD"/>
    <property type="match status" value="1"/>
</dbReference>
<evidence type="ECO:0000259" key="7">
    <source>
        <dbReference type="PROSITE" id="PS50016"/>
    </source>
</evidence>
<dbReference type="PANTHER" id="PTHR46201">
    <property type="entry name" value="PHD FINGER PROTEIN MALE MEIOCYTE DEATH 1-RELATED"/>
    <property type="match status" value="1"/>
</dbReference>
<keyword evidence="2 6" id="KW-0863">Zinc-finger</keyword>
<dbReference type="InterPro" id="IPR001965">
    <property type="entry name" value="Znf_PHD"/>
</dbReference>
<evidence type="ECO:0000256" key="2">
    <source>
        <dbReference type="ARBA" id="ARBA00022771"/>
    </source>
</evidence>
<evidence type="ECO:0000256" key="6">
    <source>
        <dbReference type="PROSITE-ProRule" id="PRU00146"/>
    </source>
</evidence>
<dbReference type="Pfam" id="PF25874">
    <property type="entry name" value="WHD_plant_repro"/>
    <property type="match status" value="2"/>
</dbReference>
<dbReference type="GO" id="GO:0008270">
    <property type="term" value="F:zinc ion binding"/>
    <property type="evidence" value="ECO:0007669"/>
    <property type="project" value="UniProtKB-KW"/>
</dbReference>
<name>A0A2U1KM37_ARTAN</name>
<dbReference type="InterPro" id="IPR057765">
    <property type="entry name" value="MS1-like_ubiquitin"/>
</dbReference>
<evidence type="ECO:0000256" key="1">
    <source>
        <dbReference type="ARBA" id="ARBA00022723"/>
    </source>
</evidence>
<proteinExistence type="predicted"/>
<dbReference type="Proteomes" id="UP000245207">
    <property type="component" value="Unassembled WGS sequence"/>
</dbReference>
<reference evidence="8 9" key="1">
    <citation type="journal article" date="2018" name="Mol. Plant">
        <title>The genome of Artemisia annua provides insight into the evolution of Asteraceae family and artemisinin biosynthesis.</title>
        <authorList>
            <person name="Shen Q."/>
            <person name="Zhang L."/>
            <person name="Liao Z."/>
            <person name="Wang S."/>
            <person name="Yan T."/>
            <person name="Shi P."/>
            <person name="Liu M."/>
            <person name="Fu X."/>
            <person name="Pan Q."/>
            <person name="Wang Y."/>
            <person name="Lv Z."/>
            <person name="Lu X."/>
            <person name="Zhang F."/>
            <person name="Jiang W."/>
            <person name="Ma Y."/>
            <person name="Chen M."/>
            <person name="Hao X."/>
            <person name="Li L."/>
            <person name="Tang Y."/>
            <person name="Lv G."/>
            <person name="Zhou Y."/>
            <person name="Sun X."/>
            <person name="Brodelius P.E."/>
            <person name="Rose J.K.C."/>
            <person name="Tang K."/>
        </authorList>
    </citation>
    <scope>NUCLEOTIDE SEQUENCE [LARGE SCALE GENOMIC DNA]</scope>
    <source>
        <strain evidence="9">cv. Huhao1</strain>
        <tissue evidence="8">Leaf</tissue>
    </source>
</reference>
<dbReference type="InterPro" id="IPR011011">
    <property type="entry name" value="Znf_FYVE_PHD"/>
</dbReference>
<dbReference type="InterPro" id="IPR013083">
    <property type="entry name" value="Znf_RING/FYVE/PHD"/>
</dbReference>
<dbReference type="EMBL" id="PKPP01016433">
    <property type="protein sequence ID" value="PWA37723.1"/>
    <property type="molecule type" value="Genomic_DNA"/>
</dbReference>
<accession>A0A2U1KM37</accession>
<dbReference type="SUPFAM" id="SSF57903">
    <property type="entry name" value="FYVE/PHD zinc finger"/>
    <property type="match status" value="1"/>
</dbReference>
<dbReference type="Gene3D" id="3.30.40.10">
    <property type="entry name" value="Zinc/RING finger domain, C3HC4 (zinc finger)"/>
    <property type="match status" value="1"/>
</dbReference>
<dbReference type="InterPro" id="IPR058054">
    <property type="entry name" value="Znf_MS1-like"/>
</dbReference>
<evidence type="ECO:0000313" key="9">
    <source>
        <dbReference type="Proteomes" id="UP000245207"/>
    </source>
</evidence>
<dbReference type="PROSITE" id="PS50016">
    <property type="entry name" value="ZF_PHD_2"/>
    <property type="match status" value="1"/>
</dbReference>
<gene>
    <name evidence="8" type="ORF">CTI12_AA588820</name>
</gene>
<protein>
    <submittedName>
        <fullName evidence="8">Zinc finger, FYVE/PHD-type</fullName>
    </submittedName>
</protein>
<keyword evidence="3" id="KW-0862">Zinc</keyword>
<dbReference type="OrthoDB" id="436852at2759"/>
<evidence type="ECO:0000256" key="3">
    <source>
        <dbReference type="ARBA" id="ARBA00022833"/>
    </source>
</evidence>
<dbReference type="AlphaFoldDB" id="A0A2U1KM37"/>
<evidence type="ECO:0000313" key="8">
    <source>
        <dbReference type="EMBL" id="PWA37723.1"/>
    </source>
</evidence>
<feature type="domain" description="PHD-type" evidence="7">
    <location>
        <begin position="482"/>
        <end position="532"/>
    </location>
</feature>
<dbReference type="Pfam" id="PF00628">
    <property type="entry name" value="PHD"/>
    <property type="match status" value="1"/>
</dbReference>
<sequence length="540" mass="61264">MIPTYGNKQALKDYDQKNSVEADDTHILHGLIHCNGFGHLISVNKFHLDSTILLTETDVINLWDSICYSLKTRKVSVADVKLDRSIEIRLIYGVAFKSSWFGNWGYKFGAGSFGVTEDKYRGAVPFLAGLDLDMIIDDFKSASHGRKIERIISKYRHLSETRLSSMSDLIKSLIELTQTGEAKKQNLLPARKLLKYEHPTFVEGRNPIRLEEFLCYLMDEDCRWPQRRVEYSLEMIVQMLKQKNGTMSINALRESAKQFVGDIGLLDFVLKCINVLRFENYIIRRVVNSCTQLVEFEICKVADDSKNIQSVSSLLKLEARWPNERLEKTAQVIANILKEHKIGNNGKNEAMSRKDLRDMANKYIGDTGTKELMLLTCGVLPSFDELETELTRPLPPGEVVMVTPWMTIGQLREKAQSALRDTYCLMERFVVSQIGGLKGMQDDVLLSYVVLAGEQVWVRGFGLDLDTVLRYEGGDGYAMESKVECLCGARDDDGERMVACDECNVWRHTKCSGIEDDELAPAYFVCSDCDAKSKSELLNQ</sequence>
<keyword evidence="1" id="KW-0479">Metal-binding</keyword>
<dbReference type="PANTHER" id="PTHR46201:SF8">
    <property type="entry name" value="CHROMATIN REGULATOR PHD FAMILY"/>
    <property type="match status" value="1"/>
</dbReference>